<dbReference type="Pfam" id="PF10601">
    <property type="entry name" value="zf-LITAF-like"/>
    <property type="match status" value="1"/>
</dbReference>
<evidence type="ECO:0000256" key="9">
    <source>
        <dbReference type="SAM" id="Phobius"/>
    </source>
</evidence>
<dbReference type="GO" id="GO:0098574">
    <property type="term" value="C:cytoplasmic side of lysosomal membrane"/>
    <property type="evidence" value="ECO:0000318"/>
    <property type="project" value="GO_Central"/>
</dbReference>
<dbReference type="SMART" id="SM00714">
    <property type="entry name" value="LITAF"/>
    <property type="match status" value="1"/>
</dbReference>
<dbReference type="GO" id="GO:0098560">
    <property type="term" value="C:cytoplasmic side of late endosome membrane"/>
    <property type="evidence" value="ECO:0000318"/>
    <property type="project" value="GO_Central"/>
</dbReference>
<keyword evidence="6" id="KW-0862">Zinc</keyword>
<evidence type="ECO:0000313" key="11">
    <source>
        <dbReference type="Proteomes" id="UP000001554"/>
    </source>
</evidence>
<dbReference type="InterPro" id="IPR006629">
    <property type="entry name" value="LITAF"/>
</dbReference>
<dbReference type="Proteomes" id="UP000001554">
    <property type="component" value="Chromosome 14"/>
</dbReference>
<dbReference type="KEGG" id="bfo:118430436"/>
<dbReference type="AlphaFoldDB" id="A0A9J7M9P6"/>
<dbReference type="OrthoDB" id="4713066at2759"/>
<feature type="compositionally biased region" description="Pro residues" evidence="8">
    <location>
        <begin position="13"/>
        <end position="28"/>
    </location>
</feature>
<organism evidence="11 12">
    <name type="scientific">Branchiostoma floridae</name>
    <name type="common">Florida lancelet</name>
    <name type="synonym">Amphioxus</name>
    <dbReference type="NCBI Taxonomy" id="7739"/>
    <lineage>
        <taxon>Eukaryota</taxon>
        <taxon>Metazoa</taxon>
        <taxon>Chordata</taxon>
        <taxon>Cephalochordata</taxon>
        <taxon>Leptocardii</taxon>
        <taxon>Amphioxiformes</taxon>
        <taxon>Branchiostomatidae</taxon>
        <taxon>Branchiostoma</taxon>
    </lineage>
</organism>
<dbReference type="RefSeq" id="XP_035697197.1">
    <property type="nucleotide sequence ID" value="XM_035841304.1"/>
</dbReference>
<evidence type="ECO:0000256" key="4">
    <source>
        <dbReference type="ARBA" id="ARBA00005975"/>
    </source>
</evidence>
<sequence length="157" mass="17105">MSEKVAPAEENWQPPPPSYPTQAPPPGYQPDQTQHNPPQPVPANYQQPQTVGTVQSTTTVFVPQPGVAVVRVNPTTRSSQPVSLTCPSCNQNVLTTVQYETGTFSWLMVGAVFLFGFAFPLVWLGCCFIPLCIKDCKDAKHTCPNCKAYLGTHSRGN</sequence>
<evidence type="ECO:0000256" key="5">
    <source>
        <dbReference type="ARBA" id="ARBA00022723"/>
    </source>
</evidence>
<reference evidence="12" key="2">
    <citation type="submission" date="2025-08" db="UniProtKB">
        <authorList>
            <consortium name="RefSeq"/>
        </authorList>
    </citation>
    <scope>IDENTIFICATION</scope>
    <source>
        <strain evidence="12">S238N-H82</strain>
        <tissue evidence="12">Testes</tissue>
    </source>
</reference>
<dbReference type="GO" id="GO:0008270">
    <property type="term" value="F:zinc ion binding"/>
    <property type="evidence" value="ECO:0000318"/>
    <property type="project" value="GO_Central"/>
</dbReference>
<proteinExistence type="inferred from homology"/>
<gene>
    <name evidence="12" type="primary">LOC118430436</name>
</gene>
<name>A0A9J7M9P6_BRAFL</name>
<dbReference type="InterPro" id="IPR037519">
    <property type="entry name" value="LITAF_fam"/>
</dbReference>
<dbReference type="OMA" id="AMYLEPH"/>
<keyword evidence="9" id="KW-0812">Transmembrane</keyword>
<dbReference type="PANTHER" id="PTHR23292:SF6">
    <property type="entry name" value="FI16602P1-RELATED"/>
    <property type="match status" value="1"/>
</dbReference>
<reference evidence="11" key="1">
    <citation type="journal article" date="2020" name="Nat. Ecol. Evol.">
        <title>Deeply conserved synteny resolves early events in vertebrate evolution.</title>
        <authorList>
            <person name="Simakov O."/>
            <person name="Marletaz F."/>
            <person name="Yue J.X."/>
            <person name="O'Connell B."/>
            <person name="Jenkins J."/>
            <person name="Brandt A."/>
            <person name="Calef R."/>
            <person name="Tung C.H."/>
            <person name="Huang T.K."/>
            <person name="Schmutz J."/>
            <person name="Satoh N."/>
            <person name="Yu J.K."/>
            <person name="Putnam N.H."/>
            <person name="Green R.E."/>
            <person name="Rokhsar D.S."/>
        </authorList>
    </citation>
    <scope>NUCLEOTIDE SEQUENCE [LARGE SCALE GENOMIC DNA]</scope>
    <source>
        <strain evidence="11">S238N-H82</strain>
    </source>
</reference>
<keyword evidence="9" id="KW-1133">Transmembrane helix</keyword>
<dbReference type="PROSITE" id="PS51837">
    <property type="entry name" value="LITAF"/>
    <property type="match status" value="1"/>
</dbReference>
<evidence type="ECO:0000256" key="3">
    <source>
        <dbReference type="ARBA" id="ARBA00004630"/>
    </source>
</evidence>
<evidence type="ECO:0000256" key="2">
    <source>
        <dbReference type="ARBA" id="ARBA00004481"/>
    </source>
</evidence>
<evidence type="ECO:0000259" key="10">
    <source>
        <dbReference type="PROSITE" id="PS51837"/>
    </source>
</evidence>
<evidence type="ECO:0000256" key="7">
    <source>
        <dbReference type="ARBA" id="ARBA00023136"/>
    </source>
</evidence>
<feature type="transmembrane region" description="Helical" evidence="9">
    <location>
        <begin position="104"/>
        <end position="131"/>
    </location>
</feature>
<keyword evidence="7 9" id="KW-0472">Membrane</keyword>
<evidence type="ECO:0000256" key="8">
    <source>
        <dbReference type="SAM" id="MobiDB-lite"/>
    </source>
</evidence>
<keyword evidence="5" id="KW-0479">Metal-binding</keyword>
<evidence type="ECO:0000256" key="1">
    <source>
        <dbReference type="ARBA" id="ARBA00004414"/>
    </source>
</evidence>
<evidence type="ECO:0000256" key="6">
    <source>
        <dbReference type="ARBA" id="ARBA00022833"/>
    </source>
</evidence>
<dbReference type="GO" id="GO:0005634">
    <property type="term" value="C:nucleus"/>
    <property type="evidence" value="ECO:0000318"/>
    <property type="project" value="GO_Central"/>
</dbReference>
<feature type="region of interest" description="Disordered" evidence="8">
    <location>
        <begin position="1"/>
        <end position="47"/>
    </location>
</feature>
<dbReference type="GeneID" id="118430436"/>
<keyword evidence="11" id="KW-1185">Reference proteome</keyword>
<dbReference type="PANTHER" id="PTHR23292">
    <property type="entry name" value="LIPOPOLYSACCHARIDE-INDUCED TUMOR NECROSIS FACTOR-ALPHA FACTOR"/>
    <property type="match status" value="1"/>
</dbReference>
<comment type="subcellular location">
    <subcellularLocation>
        <location evidence="2">Endosome membrane</location>
        <topology evidence="2">Peripheral membrane protein</topology>
    </subcellularLocation>
    <subcellularLocation>
        <location evidence="1">Late endosome membrane</location>
    </subcellularLocation>
    <subcellularLocation>
        <location evidence="3">Lysosome membrane</location>
        <topology evidence="3">Peripheral membrane protein</topology>
        <orientation evidence="3">Cytoplasmic side</orientation>
    </subcellularLocation>
</comment>
<protein>
    <submittedName>
        <fullName evidence="12">Lipopolysaccharide-induced tumor necrosis factor-alpha factor homolog</fullName>
    </submittedName>
</protein>
<accession>A0A9J7M9P6</accession>
<feature type="domain" description="LITAF" evidence="10">
    <location>
        <begin position="64"/>
        <end position="155"/>
    </location>
</feature>
<comment type="similarity">
    <text evidence="4">Belongs to the CDIP1/LITAF family.</text>
</comment>
<evidence type="ECO:0000313" key="12">
    <source>
        <dbReference type="RefSeq" id="XP_035697197.1"/>
    </source>
</evidence>